<dbReference type="CDD" id="cd08977">
    <property type="entry name" value="SusD"/>
    <property type="match status" value="1"/>
</dbReference>
<evidence type="ECO:0000256" key="1">
    <source>
        <dbReference type="ARBA" id="ARBA00004442"/>
    </source>
</evidence>
<evidence type="ECO:0000256" key="5">
    <source>
        <dbReference type="ARBA" id="ARBA00023237"/>
    </source>
</evidence>
<organism evidence="8 9">
    <name type="scientific">Danxiaibacter flavus</name>
    <dbReference type="NCBI Taxonomy" id="3049108"/>
    <lineage>
        <taxon>Bacteria</taxon>
        <taxon>Pseudomonadati</taxon>
        <taxon>Bacteroidota</taxon>
        <taxon>Chitinophagia</taxon>
        <taxon>Chitinophagales</taxon>
        <taxon>Chitinophagaceae</taxon>
        <taxon>Danxiaibacter</taxon>
    </lineage>
</organism>
<dbReference type="Pfam" id="PF14322">
    <property type="entry name" value="SusD-like_3"/>
    <property type="match status" value="1"/>
</dbReference>
<keyword evidence="5" id="KW-0998">Cell outer membrane</keyword>
<dbReference type="InterPro" id="IPR033985">
    <property type="entry name" value="SusD-like_N"/>
</dbReference>
<dbReference type="Gene3D" id="1.25.40.390">
    <property type="match status" value="1"/>
</dbReference>
<evidence type="ECO:0000256" key="4">
    <source>
        <dbReference type="ARBA" id="ARBA00023136"/>
    </source>
</evidence>
<evidence type="ECO:0000256" key="3">
    <source>
        <dbReference type="ARBA" id="ARBA00022729"/>
    </source>
</evidence>
<protein>
    <submittedName>
        <fullName evidence="8">RagB/SusD family nutrient uptake outer membrane protein</fullName>
    </submittedName>
</protein>
<feature type="domain" description="RagB/SusD" evidence="6">
    <location>
        <begin position="351"/>
        <end position="484"/>
    </location>
</feature>
<evidence type="ECO:0000313" key="9">
    <source>
        <dbReference type="Proteomes" id="UP001560573"/>
    </source>
</evidence>
<evidence type="ECO:0000259" key="6">
    <source>
        <dbReference type="Pfam" id="PF07980"/>
    </source>
</evidence>
<dbReference type="PROSITE" id="PS51257">
    <property type="entry name" value="PROKAR_LIPOPROTEIN"/>
    <property type="match status" value="1"/>
</dbReference>
<accession>A0ABV3ZKH2</accession>
<evidence type="ECO:0000256" key="2">
    <source>
        <dbReference type="ARBA" id="ARBA00006275"/>
    </source>
</evidence>
<keyword evidence="3" id="KW-0732">Signal</keyword>
<dbReference type="SUPFAM" id="SSF48452">
    <property type="entry name" value="TPR-like"/>
    <property type="match status" value="1"/>
</dbReference>
<comment type="subcellular location">
    <subcellularLocation>
        <location evidence="1">Cell outer membrane</location>
    </subcellularLocation>
</comment>
<dbReference type="InterPro" id="IPR011990">
    <property type="entry name" value="TPR-like_helical_dom_sf"/>
</dbReference>
<sequence length="484" mass="53758">MKKYSSLLILIAGIFITSCKKYLDFPPEGKVPATNFFQTPDDAAKAMTSMYGNLRTWDMYGGFNYLLVNELPSDDIIKGSEPGDGGANNMYHSFQFQKTEGTFNSYWNTRYQQINLSNQVLSNVPGINMDQTLKNRYFAEAKFLRAFSYFDLLRAFGGVPIVDKVPVGPEGMLRKTSDETYDFIEKDLKDAIAVLPSDLPPAELGRATKWAAEFLLAKVYLYRQKYNECKTLTDEIISSNKFSLYGDFYKLFRPEQEFCSESIFEVVSTYLNENSGISSCQYAQIRGVRGSGTESWGWGWGTPSDNLVKAFDNAGDVVRKKVTILTRGDITPDGDLVAGIQVMDGASEPRYNGKAYVPTRIAQGKSGGTQNSDQNIRLMRYAEVLLMNAEAAVRTGGNGAASLNLVRRRAGLSDITSPTLLQILEERHLELAGEGDRFWDLVRTGRAAEVLGPQGFVAGKNELFPIPDLQVQLSGGQLTQNPGW</sequence>
<comment type="similarity">
    <text evidence="2">Belongs to the SusD family.</text>
</comment>
<keyword evidence="9" id="KW-1185">Reference proteome</keyword>
<gene>
    <name evidence="8" type="ORF">QTN47_22930</name>
</gene>
<evidence type="ECO:0000259" key="7">
    <source>
        <dbReference type="Pfam" id="PF14322"/>
    </source>
</evidence>
<dbReference type="InterPro" id="IPR012944">
    <property type="entry name" value="SusD_RagB_dom"/>
</dbReference>
<dbReference type="Pfam" id="PF07980">
    <property type="entry name" value="SusD_RagB"/>
    <property type="match status" value="1"/>
</dbReference>
<dbReference type="RefSeq" id="WP_369331796.1">
    <property type="nucleotide sequence ID" value="NZ_JAULBC010000008.1"/>
</dbReference>
<dbReference type="Proteomes" id="UP001560573">
    <property type="component" value="Unassembled WGS sequence"/>
</dbReference>
<comment type="caution">
    <text evidence="8">The sequence shown here is derived from an EMBL/GenBank/DDBJ whole genome shotgun (WGS) entry which is preliminary data.</text>
</comment>
<dbReference type="EMBL" id="JAULBC010000008">
    <property type="protein sequence ID" value="MEX6690384.1"/>
    <property type="molecule type" value="Genomic_DNA"/>
</dbReference>
<evidence type="ECO:0000313" key="8">
    <source>
        <dbReference type="EMBL" id="MEX6690384.1"/>
    </source>
</evidence>
<name>A0ABV3ZKH2_9BACT</name>
<keyword evidence="4" id="KW-0472">Membrane</keyword>
<reference evidence="8 9" key="1">
    <citation type="submission" date="2023-07" db="EMBL/GenBank/DDBJ databases">
        <authorList>
            <person name="Lian W.-H."/>
        </authorList>
    </citation>
    <scope>NUCLEOTIDE SEQUENCE [LARGE SCALE GENOMIC DNA]</scope>
    <source>
        <strain evidence="8 9">SYSU DXS3180</strain>
    </source>
</reference>
<proteinExistence type="inferred from homology"/>
<feature type="domain" description="SusD-like N-terminal" evidence="7">
    <location>
        <begin position="95"/>
        <end position="221"/>
    </location>
</feature>